<feature type="transmembrane region" description="Helical" evidence="1">
    <location>
        <begin position="246"/>
        <end position="270"/>
    </location>
</feature>
<dbReference type="Pfam" id="PF13687">
    <property type="entry name" value="DUF4153"/>
    <property type="match status" value="1"/>
</dbReference>
<feature type="transmembrane region" description="Helical" evidence="1">
    <location>
        <begin position="290"/>
        <end position="308"/>
    </location>
</feature>
<feature type="transmembrane region" description="Helical" evidence="1">
    <location>
        <begin position="358"/>
        <end position="376"/>
    </location>
</feature>
<keyword evidence="3" id="KW-1185">Reference proteome</keyword>
<dbReference type="Proteomes" id="UP000198618">
    <property type="component" value="Unassembled WGS sequence"/>
</dbReference>
<sequence>MELKMKRRDFIFFLVCIGLGWLAEISFFHGEIGISYLVFITGFYVVLFGRYKLAFYNRRIGLLLMVAIWVLAGSYTFYDNVLFRHVNVLFIPVLVFFHIVLITSPNNINWSKPAFVAYLIRKLQQGIKYSTRFCKLGLKKVFKNMDEQTAQTIKRIIIGMVIGIPLLFVITSLLMSADSVFQDMVLQLPEFILQLNFLEGLFRAILVFGFSFLFFGIFQVLYVRLKPPKESFRPINTQQKELRWDGVIAITILVLLNVVYVLFTIIQFTYFFNGGLQSGFTYAEYARRGFFELVFVTLINWSLLISFLKLVKEDSSSMKLMLKVMYSLLILVSGVMLTSAYQRLSLYETAYGFTLDRLLAHAFMIFLMVIFAYTFIRVWVERLSILHFYLIVALVFYTGLNAISLEKIVVSNNLERYEETGKIDIYYLSRLSYTGLDGLMDLYEKEPDYPELINLLSHRKQWVDDQQDSTWQSFNFTKQRVTQRLEELDY</sequence>
<keyword evidence="1" id="KW-1133">Transmembrane helix</keyword>
<evidence type="ECO:0000313" key="3">
    <source>
        <dbReference type="Proteomes" id="UP000198618"/>
    </source>
</evidence>
<organism evidence="2 3">
    <name type="scientific">Oceanobacillus limi</name>
    <dbReference type="NCBI Taxonomy" id="930131"/>
    <lineage>
        <taxon>Bacteria</taxon>
        <taxon>Bacillati</taxon>
        <taxon>Bacillota</taxon>
        <taxon>Bacilli</taxon>
        <taxon>Bacillales</taxon>
        <taxon>Bacillaceae</taxon>
        <taxon>Oceanobacillus</taxon>
    </lineage>
</organism>
<feature type="transmembrane region" description="Helical" evidence="1">
    <location>
        <begin position="156"/>
        <end position="181"/>
    </location>
</feature>
<feature type="transmembrane region" description="Helical" evidence="1">
    <location>
        <begin position="32"/>
        <end position="48"/>
    </location>
</feature>
<keyword evidence="1" id="KW-0472">Membrane</keyword>
<feature type="transmembrane region" description="Helical" evidence="1">
    <location>
        <begin position="320"/>
        <end position="338"/>
    </location>
</feature>
<feature type="transmembrane region" description="Helical" evidence="1">
    <location>
        <begin position="84"/>
        <end position="102"/>
    </location>
</feature>
<keyword evidence="1" id="KW-0812">Transmembrane</keyword>
<dbReference type="AlphaFoldDB" id="A0A1I0B571"/>
<feature type="transmembrane region" description="Helical" evidence="1">
    <location>
        <begin position="60"/>
        <end position="78"/>
    </location>
</feature>
<gene>
    <name evidence="2" type="ORF">SAMN05216389_104173</name>
</gene>
<reference evidence="2 3" key="1">
    <citation type="submission" date="2016-10" db="EMBL/GenBank/DDBJ databases">
        <authorList>
            <person name="de Groot N.N."/>
        </authorList>
    </citation>
    <scope>NUCLEOTIDE SEQUENCE [LARGE SCALE GENOMIC DNA]</scope>
    <source>
        <strain evidence="2 3">IBRC-M 10780</strain>
    </source>
</reference>
<dbReference type="EMBL" id="FOHE01000004">
    <property type="protein sequence ID" value="SET01530.1"/>
    <property type="molecule type" value="Genomic_DNA"/>
</dbReference>
<evidence type="ECO:0000256" key="1">
    <source>
        <dbReference type="SAM" id="Phobius"/>
    </source>
</evidence>
<accession>A0A1I0B571</accession>
<proteinExistence type="predicted"/>
<feature type="transmembrane region" description="Helical" evidence="1">
    <location>
        <begin position="201"/>
        <end position="225"/>
    </location>
</feature>
<feature type="transmembrane region" description="Helical" evidence="1">
    <location>
        <begin position="388"/>
        <end position="405"/>
    </location>
</feature>
<dbReference type="InterPro" id="IPR025291">
    <property type="entry name" value="DUF4153"/>
</dbReference>
<dbReference type="RefSeq" id="WP_090868029.1">
    <property type="nucleotide sequence ID" value="NZ_FOHE01000004.1"/>
</dbReference>
<protein>
    <submittedName>
        <fullName evidence="2">Uncharacterized protein</fullName>
    </submittedName>
</protein>
<name>A0A1I0B571_9BACI</name>
<dbReference type="STRING" id="930131.SAMN05216389_104173"/>
<dbReference type="OrthoDB" id="9767931at2"/>
<evidence type="ECO:0000313" key="2">
    <source>
        <dbReference type="EMBL" id="SET01530.1"/>
    </source>
</evidence>